<evidence type="ECO:0000313" key="8">
    <source>
        <dbReference type="EMBL" id="QGZ35981.1"/>
    </source>
</evidence>
<proteinExistence type="inferred from homology"/>
<feature type="domain" description="HAMP" evidence="7">
    <location>
        <begin position="338"/>
        <end position="391"/>
    </location>
</feature>
<feature type="transmembrane region" description="Helical" evidence="5">
    <location>
        <begin position="317"/>
        <end position="337"/>
    </location>
</feature>
<name>A0A857CAX6_9HYPH</name>
<evidence type="ECO:0000256" key="5">
    <source>
        <dbReference type="SAM" id="Phobius"/>
    </source>
</evidence>
<keyword evidence="1 3" id="KW-0807">Transducer</keyword>
<dbReference type="AlphaFoldDB" id="A0A857CAX6"/>
<dbReference type="SUPFAM" id="SSF158472">
    <property type="entry name" value="HAMP domain-like"/>
    <property type="match status" value="1"/>
</dbReference>
<comment type="similarity">
    <text evidence="2">Belongs to the methyl-accepting chemotaxis (MCP) protein family.</text>
</comment>
<feature type="transmembrane region" description="Helical" evidence="5">
    <location>
        <begin position="43"/>
        <end position="68"/>
    </location>
</feature>
<evidence type="ECO:0000256" key="4">
    <source>
        <dbReference type="SAM" id="Coils"/>
    </source>
</evidence>
<dbReference type="PROSITE" id="PS50111">
    <property type="entry name" value="CHEMOTAXIS_TRANSDUC_2"/>
    <property type="match status" value="1"/>
</dbReference>
<keyword evidence="5" id="KW-0812">Transmembrane</keyword>
<dbReference type="SMART" id="SM00304">
    <property type="entry name" value="HAMP"/>
    <property type="match status" value="1"/>
</dbReference>
<dbReference type="Pfam" id="PF00015">
    <property type="entry name" value="MCPsignal"/>
    <property type="match status" value="1"/>
</dbReference>
<feature type="coiled-coil region" evidence="4">
    <location>
        <begin position="387"/>
        <end position="417"/>
    </location>
</feature>
<dbReference type="Pfam" id="PF00672">
    <property type="entry name" value="HAMP"/>
    <property type="match status" value="1"/>
</dbReference>
<dbReference type="InterPro" id="IPR032255">
    <property type="entry name" value="HBM"/>
</dbReference>
<keyword evidence="5" id="KW-1133">Transmembrane helix</keyword>
<dbReference type="GO" id="GO:0007165">
    <property type="term" value="P:signal transduction"/>
    <property type="evidence" value="ECO:0007669"/>
    <property type="project" value="UniProtKB-KW"/>
</dbReference>
<keyword evidence="5" id="KW-0472">Membrane</keyword>
<dbReference type="KEGG" id="siw:GH266_16695"/>
<evidence type="ECO:0000259" key="7">
    <source>
        <dbReference type="PROSITE" id="PS50885"/>
    </source>
</evidence>
<dbReference type="PANTHER" id="PTHR32089">
    <property type="entry name" value="METHYL-ACCEPTING CHEMOTAXIS PROTEIN MCPB"/>
    <property type="match status" value="1"/>
</dbReference>
<accession>A0A857CAX6</accession>
<dbReference type="CDD" id="cd06225">
    <property type="entry name" value="HAMP"/>
    <property type="match status" value="1"/>
</dbReference>
<evidence type="ECO:0000313" key="9">
    <source>
        <dbReference type="Proteomes" id="UP000435648"/>
    </source>
</evidence>
<feature type="domain" description="Methyl-accepting transducer" evidence="6">
    <location>
        <begin position="432"/>
        <end position="668"/>
    </location>
</feature>
<organism evidence="8 9">
    <name type="scientific">Stappia indica</name>
    <dbReference type="NCBI Taxonomy" id="538381"/>
    <lineage>
        <taxon>Bacteria</taxon>
        <taxon>Pseudomonadati</taxon>
        <taxon>Pseudomonadota</taxon>
        <taxon>Alphaproteobacteria</taxon>
        <taxon>Hyphomicrobiales</taxon>
        <taxon>Stappiaceae</taxon>
        <taxon>Stappia</taxon>
    </lineage>
</organism>
<reference evidence="8 9" key="1">
    <citation type="submission" date="2019-12" db="EMBL/GenBank/DDBJ databases">
        <title>The genome of Stappia indica PHM037.</title>
        <authorList>
            <person name="Kacar D."/>
            <person name="Galan B."/>
            <person name="Canedo L."/>
            <person name="Rodriguez P."/>
            <person name="de la Calle F."/>
            <person name="Garcia J.L."/>
        </authorList>
    </citation>
    <scope>NUCLEOTIDE SEQUENCE [LARGE SCALE GENOMIC DNA]</scope>
    <source>
        <strain evidence="8 9">PHM037</strain>
    </source>
</reference>
<evidence type="ECO:0000256" key="3">
    <source>
        <dbReference type="PROSITE-ProRule" id="PRU00284"/>
    </source>
</evidence>
<dbReference type="Gene3D" id="1.10.287.950">
    <property type="entry name" value="Methyl-accepting chemotaxis protein"/>
    <property type="match status" value="1"/>
</dbReference>
<dbReference type="InterPro" id="IPR003660">
    <property type="entry name" value="HAMP_dom"/>
</dbReference>
<gene>
    <name evidence="8" type="ORF">GH266_16695</name>
</gene>
<dbReference type="InterPro" id="IPR004089">
    <property type="entry name" value="MCPsignal_dom"/>
</dbReference>
<evidence type="ECO:0000256" key="1">
    <source>
        <dbReference type="ARBA" id="ARBA00023224"/>
    </source>
</evidence>
<protein>
    <submittedName>
        <fullName evidence="8">HAMP domain-containing protein</fullName>
    </submittedName>
</protein>
<dbReference type="SMART" id="SM01358">
    <property type="entry name" value="HBM"/>
    <property type="match status" value="1"/>
</dbReference>
<dbReference type="GO" id="GO:0016020">
    <property type="term" value="C:membrane"/>
    <property type="evidence" value="ECO:0007669"/>
    <property type="project" value="InterPro"/>
</dbReference>
<dbReference type="SUPFAM" id="SSF58104">
    <property type="entry name" value="Methyl-accepting chemotaxis protein (MCP) signaling domain"/>
    <property type="match status" value="1"/>
</dbReference>
<evidence type="ECO:0000256" key="2">
    <source>
        <dbReference type="ARBA" id="ARBA00029447"/>
    </source>
</evidence>
<sequence length="689" mass="72216">MKVGEGQKYWPGDCLQARATAGRPSFQESFAVSLPFFRSGVPMAARVGVLAAIAVIAVAVLSLTHYLGDRGMSAALDRLSDNRALQSLAASVANETLQMRRREKDFLLRRDEAEAQRYGAAVATVLAELGAMADLDAAAPVRARIDTVRSEVAAHRDQFAKVVESYRVMGFDEKSGLQGELRAAVHAVETRLKAADLDALTVKMLMMRRHEKDLMLRGDMKYVGEVDARRAEFDALLAASPLGAAEQAEIARLMDAYVGGFKGYATIDATIDAETGVLSDIFGRLTPEVEAVEQAAEAGLAAAEADLAATRSTVSTVFVASAVATLVIALGLAWVLGRGITRPVIGLTGAMRSLADGDTSVEIPDASRHLEIGAMASAVEVFRANAIRNRELEAQQAENEKRAAAEKRAAMEQLAREFDDSVGRIVGMITQASHDLSSASQTMATLSEDVDTRSASVAAASEQTAANVHTVAAATEEMNASISEISAQILRTSTSTQQAADEILRTSSQMEALTSVANRIGEVVSLISGIAAQTNLLALNASIESARAGEAGKGFAVVAGEVKALAGETAKATDGISGLVAEIQAETRNAVAAIDGIGRLVSDINGTATAIAAAMEEQGAATREVSRNVVEAASGSRAVSDGISGVSIASRENRNAVTTVTAAAETLSGQSDEMRREVERFLAHIRNAA</sequence>
<keyword evidence="4" id="KW-0175">Coiled coil</keyword>
<dbReference type="PROSITE" id="PS50885">
    <property type="entry name" value="HAMP"/>
    <property type="match status" value="1"/>
</dbReference>
<dbReference type="SMART" id="SM00283">
    <property type="entry name" value="MA"/>
    <property type="match status" value="1"/>
</dbReference>
<dbReference type="Gene3D" id="6.10.340.10">
    <property type="match status" value="1"/>
</dbReference>
<dbReference type="EMBL" id="CP046908">
    <property type="protein sequence ID" value="QGZ35981.1"/>
    <property type="molecule type" value="Genomic_DNA"/>
</dbReference>
<dbReference type="Proteomes" id="UP000435648">
    <property type="component" value="Chromosome"/>
</dbReference>
<dbReference type="PANTHER" id="PTHR32089:SF112">
    <property type="entry name" value="LYSOZYME-LIKE PROTEIN-RELATED"/>
    <property type="match status" value="1"/>
</dbReference>
<evidence type="ECO:0000259" key="6">
    <source>
        <dbReference type="PROSITE" id="PS50111"/>
    </source>
</evidence>